<dbReference type="AlphaFoldDB" id="A0A2V4E2N0"/>
<evidence type="ECO:0000256" key="8">
    <source>
        <dbReference type="SAM" id="Phobius"/>
    </source>
</evidence>
<evidence type="ECO:0000256" key="3">
    <source>
        <dbReference type="ARBA" id="ARBA00022475"/>
    </source>
</evidence>
<comment type="similarity">
    <text evidence="2">Belongs to the IgaA family.</text>
</comment>
<keyword evidence="7 8" id="KW-0472">Membrane</keyword>
<keyword evidence="4" id="KW-0997">Cell inner membrane</keyword>
<feature type="transmembrane region" description="Helical" evidence="8">
    <location>
        <begin position="247"/>
        <end position="264"/>
    </location>
</feature>
<comment type="caution">
    <text evidence="9">The sequence shown here is derived from an EMBL/GenBank/DDBJ whole genome shotgun (WGS) entry which is preliminary data.</text>
</comment>
<feature type="transmembrane region" description="Helical" evidence="8">
    <location>
        <begin position="270"/>
        <end position="289"/>
    </location>
</feature>
<name>A0A2V4E2N0_9GAMM</name>
<evidence type="ECO:0000256" key="1">
    <source>
        <dbReference type="ARBA" id="ARBA00004429"/>
    </source>
</evidence>
<accession>A0A2V4E2N0</accession>
<comment type="subcellular location">
    <subcellularLocation>
        <location evidence="1">Cell inner membrane</location>
        <topology evidence="1">Multi-pass membrane protein</topology>
    </subcellularLocation>
</comment>
<evidence type="ECO:0000256" key="2">
    <source>
        <dbReference type="ARBA" id="ARBA00009494"/>
    </source>
</evidence>
<dbReference type="InterPro" id="IPR010771">
    <property type="entry name" value="IgaA"/>
</dbReference>
<dbReference type="RefSeq" id="WP_110433226.1">
    <property type="nucleotide sequence ID" value="NZ_QGLR01000009.1"/>
</dbReference>
<dbReference type="GO" id="GO:0005886">
    <property type="term" value="C:plasma membrane"/>
    <property type="evidence" value="ECO:0007669"/>
    <property type="project" value="UniProtKB-SubCell"/>
</dbReference>
<evidence type="ECO:0000313" key="9">
    <source>
        <dbReference type="EMBL" id="PXZ07465.1"/>
    </source>
</evidence>
<dbReference type="EMBL" id="QGLR01000009">
    <property type="protein sequence ID" value="PXZ07465.1"/>
    <property type="molecule type" value="Genomic_DNA"/>
</dbReference>
<reference evidence="9 10" key="1">
    <citation type="submission" date="2018-05" db="EMBL/GenBank/DDBJ databases">
        <title>Reference genomes for bee gut microbiota database.</title>
        <authorList>
            <person name="Ellegaard K.M."/>
        </authorList>
    </citation>
    <scope>NUCLEOTIDE SEQUENCE [LARGE SCALE GENOMIC DNA]</scope>
    <source>
        <strain evidence="9 10">ESL0182</strain>
    </source>
</reference>
<gene>
    <name evidence="9" type="ORF">DKK70_06325</name>
</gene>
<dbReference type="Proteomes" id="UP000247932">
    <property type="component" value="Unassembled WGS sequence"/>
</dbReference>
<protein>
    <recommendedName>
        <fullName evidence="11">Intracellular growth attenuator protein IgaA</fullName>
    </recommendedName>
</protein>
<keyword evidence="3" id="KW-1003">Cell membrane</keyword>
<evidence type="ECO:0000256" key="4">
    <source>
        <dbReference type="ARBA" id="ARBA00022519"/>
    </source>
</evidence>
<dbReference type="OrthoDB" id="7066237at2"/>
<keyword evidence="5 8" id="KW-0812">Transmembrane</keyword>
<keyword evidence="10" id="KW-1185">Reference proteome</keyword>
<sequence length="761" mass="88337">MANIIYFIVIPAFALFVLYIVIMTKEDLNELNKLSQNKRVEIAPFIRENAIRQLTEEEILFLQPYLDNKDPMPSPYQWKSPLISSDVTRIKGYIEKIYTDRYSLECYYKMEDIHLLFPYNMDGDIIGFHKDYEDYEDCEDNLLNIKSKCINTAEVVFTRSYAIVVKINTCELLEICLNLSDRKVSQIIDYWQTGDLKPIDLSSVEKANETITQLVTEESEKALPFEIVNKREKNQYETAMEDQSNSGKLMVFLFVLGVMGLLVLEHFQSLWLAVFSILCFILAMIISHIKREIPTEYVNHIKAQWDTEFDVPDHWRMFISNKSDTPIDIEVEVNSLKLLSYGDYLSISEEVENYGAPKFIKHNVILAITGLILTVLIYYFTDAGEKFDFSYQQLTSQATTWNIDDKTNFKKIAFQFMDRVNLDLSSVSCDIKNKDHSQCNKIFVNINPIDSTKLNLFSSWPQSTRAIYDSNILKMIEDQEVIVKTALANKHLNQRLENDFKKYGNNPKNKQYTKNKNIVELIKIYNIETAILTFDDSCKHLNLEPCDQIKKSLANLLSEHSSVDLNNWSDVVAYAESHYNIKKIVNLTSAQNIVQLVAEYRTNILKHFIFDAKEKVAMLQNDENNLSLQFTKLIPLYDKNYKHNYNNEIFKKQLDYYNGILMGNNANLKITGVVTNVSYHNGAVSKLTISTDPIYNIDKNDLFSFSSLILINNIVFLFVILVTLINCILFIWKKVTNQLRLEKIIANYSDKILKDQSEVEE</sequence>
<evidence type="ECO:0000256" key="6">
    <source>
        <dbReference type="ARBA" id="ARBA00022989"/>
    </source>
</evidence>
<evidence type="ECO:0000256" key="5">
    <source>
        <dbReference type="ARBA" id="ARBA00022692"/>
    </source>
</evidence>
<evidence type="ECO:0000256" key="7">
    <source>
        <dbReference type="ARBA" id="ARBA00023136"/>
    </source>
</evidence>
<evidence type="ECO:0000313" key="10">
    <source>
        <dbReference type="Proteomes" id="UP000247932"/>
    </source>
</evidence>
<feature type="transmembrane region" description="Helical" evidence="8">
    <location>
        <begin position="6"/>
        <end position="24"/>
    </location>
</feature>
<feature type="transmembrane region" description="Helical" evidence="8">
    <location>
        <begin position="364"/>
        <end position="381"/>
    </location>
</feature>
<dbReference type="Pfam" id="PF07095">
    <property type="entry name" value="IgaA"/>
    <property type="match status" value="1"/>
</dbReference>
<proteinExistence type="inferred from homology"/>
<feature type="transmembrane region" description="Helical" evidence="8">
    <location>
        <begin position="709"/>
        <end position="732"/>
    </location>
</feature>
<keyword evidence="6 8" id="KW-1133">Transmembrane helix</keyword>
<evidence type="ECO:0008006" key="11">
    <source>
        <dbReference type="Google" id="ProtNLM"/>
    </source>
</evidence>
<organism evidence="9 10">
    <name type="scientific">Gilliamella apicola</name>
    <dbReference type="NCBI Taxonomy" id="1196095"/>
    <lineage>
        <taxon>Bacteria</taxon>
        <taxon>Pseudomonadati</taxon>
        <taxon>Pseudomonadota</taxon>
        <taxon>Gammaproteobacteria</taxon>
        <taxon>Orbales</taxon>
        <taxon>Orbaceae</taxon>
        <taxon>Gilliamella</taxon>
    </lineage>
</organism>